<feature type="compositionally biased region" description="Polar residues" evidence="1">
    <location>
        <begin position="178"/>
        <end position="188"/>
    </location>
</feature>
<proteinExistence type="predicted"/>
<dbReference type="Proteomes" id="UP000008370">
    <property type="component" value="Unassembled WGS sequence"/>
</dbReference>
<reference evidence="2 3" key="1">
    <citation type="journal article" date="2012" name="BMC Genomics">
        <title>Comparative genomics of the white-rot fungi, Phanerochaete carnosa and P. chrysosporium, to elucidate the genetic basis of the distinct wood types they colonize.</title>
        <authorList>
            <person name="Suzuki H."/>
            <person name="MacDonald J."/>
            <person name="Syed K."/>
            <person name="Salamov A."/>
            <person name="Hori C."/>
            <person name="Aerts A."/>
            <person name="Henrissat B."/>
            <person name="Wiebenga A."/>
            <person name="vanKuyk P.A."/>
            <person name="Barry K."/>
            <person name="Lindquist E."/>
            <person name="LaButti K."/>
            <person name="Lapidus A."/>
            <person name="Lucas S."/>
            <person name="Coutinho P."/>
            <person name="Gong Y."/>
            <person name="Samejima M."/>
            <person name="Mahadevan R."/>
            <person name="Abou-Zaid M."/>
            <person name="de Vries R.P."/>
            <person name="Igarashi K."/>
            <person name="Yadav J.S."/>
            <person name="Grigoriev I.V."/>
            <person name="Master E.R."/>
        </authorList>
    </citation>
    <scope>NUCLEOTIDE SEQUENCE [LARGE SCALE GENOMIC DNA]</scope>
    <source>
        <strain evidence="2 3">HHB-10118-sp</strain>
    </source>
</reference>
<evidence type="ECO:0000313" key="2">
    <source>
        <dbReference type="EMBL" id="EKM48282.1"/>
    </source>
</evidence>
<keyword evidence="3" id="KW-1185">Reference proteome</keyword>
<feature type="compositionally biased region" description="Polar residues" evidence="1">
    <location>
        <begin position="126"/>
        <end position="135"/>
    </location>
</feature>
<dbReference type="RefSeq" id="XP_007403167.1">
    <property type="nucleotide sequence ID" value="XM_007403105.1"/>
</dbReference>
<dbReference type="EMBL" id="JH931224">
    <property type="protein sequence ID" value="EKM48282.1"/>
    <property type="molecule type" value="Genomic_DNA"/>
</dbReference>
<evidence type="ECO:0000256" key="1">
    <source>
        <dbReference type="SAM" id="MobiDB-lite"/>
    </source>
</evidence>
<sequence>MKRTRDEYEEASSEAHTVQEELEEESVFCVERSKYICQICDPATVRPLTLKMAIKHEETIEHTRRLRIYDGRVPSSDLFVASPAARPTSPLPPSSPIRDPYYTSATPTVVYNVPAALPSSPSTPSQQHCSRQSRLLVSDDDEDPDPDNDSTLEMTPRNPPGQIYDDWGGRLGRRAEQSHMNAHTTVPFTNYPRPYVEDVSDEEDSDGGDGQLENPQFSDPLRPAEHAQDDNYEREEHSSPKNEEWWPWRSQKASVIPAHKSILVD</sequence>
<organism evidence="2 3">
    <name type="scientific">Phanerochaete carnosa (strain HHB-10118-sp)</name>
    <name type="common">White-rot fungus</name>
    <name type="synonym">Peniophora carnosa</name>
    <dbReference type="NCBI Taxonomy" id="650164"/>
    <lineage>
        <taxon>Eukaryota</taxon>
        <taxon>Fungi</taxon>
        <taxon>Dikarya</taxon>
        <taxon>Basidiomycota</taxon>
        <taxon>Agaricomycotina</taxon>
        <taxon>Agaricomycetes</taxon>
        <taxon>Polyporales</taxon>
        <taxon>Phanerochaetaceae</taxon>
        <taxon>Phanerochaete</taxon>
    </lineage>
</organism>
<evidence type="ECO:0000313" key="3">
    <source>
        <dbReference type="Proteomes" id="UP000008370"/>
    </source>
</evidence>
<gene>
    <name evidence="2" type="ORF">PHACADRAFT_214869</name>
</gene>
<protein>
    <submittedName>
        <fullName evidence="2">Uncharacterized protein</fullName>
    </submittedName>
</protein>
<dbReference type="AlphaFoldDB" id="K5WDN7"/>
<dbReference type="KEGG" id="pco:PHACADRAFT_214869"/>
<name>K5WDN7_PHACS</name>
<feature type="region of interest" description="Disordered" evidence="1">
    <location>
        <begin position="115"/>
        <end position="250"/>
    </location>
</feature>
<feature type="compositionally biased region" description="Basic and acidic residues" evidence="1">
    <location>
        <begin position="222"/>
        <end position="246"/>
    </location>
</feature>
<dbReference type="InParanoid" id="K5WDN7"/>
<accession>K5WDN7</accession>
<feature type="compositionally biased region" description="Acidic residues" evidence="1">
    <location>
        <begin position="138"/>
        <end position="150"/>
    </location>
</feature>
<feature type="compositionally biased region" description="Low complexity" evidence="1">
    <location>
        <begin position="115"/>
        <end position="125"/>
    </location>
</feature>
<feature type="region of interest" description="Disordered" evidence="1">
    <location>
        <begin position="81"/>
        <end position="100"/>
    </location>
</feature>
<dbReference type="GeneID" id="18913609"/>
<dbReference type="HOGENOM" id="CLU_1050135_0_0_1"/>
<feature type="compositionally biased region" description="Acidic residues" evidence="1">
    <location>
        <begin position="198"/>
        <end position="207"/>
    </location>
</feature>